<dbReference type="Pfam" id="PF01554">
    <property type="entry name" value="MatE"/>
    <property type="match status" value="2"/>
</dbReference>
<dbReference type="InterPro" id="IPR002528">
    <property type="entry name" value="MATE_fam"/>
</dbReference>
<evidence type="ECO:0000256" key="3">
    <source>
        <dbReference type="ARBA" id="ARBA00022449"/>
    </source>
</evidence>
<feature type="transmembrane region" description="Helical" evidence="10">
    <location>
        <begin position="398"/>
        <end position="417"/>
    </location>
</feature>
<evidence type="ECO:0000256" key="2">
    <source>
        <dbReference type="ARBA" id="ARBA00022448"/>
    </source>
</evidence>
<evidence type="ECO:0000313" key="12">
    <source>
        <dbReference type="Proteomes" id="UP000245921"/>
    </source>
</evidence>
<keyword evidence="6 10" id="KW-1133">Transmembrane helix</keyword>
<dbReference type="PANTHER" id="PTHR43298:SF2">
    <property type="entry name" value="FMN_FAD EXPORTER YEEO-RELATED"/>
    <property type="match status" value="1"/>
</dbReference>
<feature type="transmembrane region" description="Helical" evidence="10">
    <location>
        <begin position="291"/>
        <end position="313"/>
    </location>
</feature>
<feature type="transmembrane region" description="Helical" evidence="10">
    <location>
        <begin position="208"/>
        <end position="229"/>
    </location>
</feature>
<evidence type="ECO:0000256" key="9">
    <source>
        <dbReference type="ARBA" id="ARBA00031636"/>
    </source>
</evidence>
<evidence type="ECO:0000256" key="7">
    <source>
        <dbReference type="ARBA" id="ARBA00023065"/>
    </source>
</evidence>
<accession>A0AA45HHM8</accession>
<evidence type="ECO:0000313" key="11">
    <source>
        <dbReference type="EMBL" id="PWJ87555.1"/>
    </source>
</evidence>
<dbReference type="GO" id="GO:0006811">
    <property type="term" value="P:monoatomic ion transport"/>
    <property type="evidence" value="ECO:0007669"/>
    <property type="project" value="UniProtKB-KW"/>
</dbReference>
<dbReference type="GO" id="GO:0042910">
    <property type="term" value="F:xenobiotic transmembrane transporter activity"/>
    <property type="evidence" value="ECO:0007669"/>
    <property type="project" value="InterPro"/>
</dbReference>
<keyword evidence="4" id="KW-1003">Cell membrane</keyword>
<dbReference type="NCBIfam" id="TIGR00797">
    <property type="entry name" value="matE"/>
    <property type="match status" value="1"/>
</dbReference>
<dbReference type="InterPro" id="IPR048279">
    <property type="entry name" value="MdtK-like"/>
</dbReference>
<keyword evidence="3" id="KW-0050">Antiport</keyword>
<dbReference type="GO" id="GO:0005886">
    <property type="term" value="C:plasma membrane"/>
    <property type="evidence" value="ECO:0007669"/>
    <property type="project" value="UniProtKB-SubCell"/>
</dbReference>
<dbReference type="CDD" id="cd13142">
    <property type="entry name" value="MATE_like_12"/>
    <property type="match status" value="1"/>
</dbReference>
<evidence type="ECO:0000256" key="10">
    <source>
        <dbReference type="SAM" id="Phobius"/>
    </source>
</evidence>
<feature type="transmembrane region" description="Helical" evidence="10">
    <location>
        <begin position="102"/>
        <end position="124"/>
    </location>
</feature>
<dbReference type="AlphaFoldDB" id="A0AA45HHM8"/>
<dbReference type="InterPro" id="IPR050222">
    <property type="entry name" value="MATE_MdtK"/>
</dbReference>
<comment type="caution">
    <text evidence="11">The sequence shown here is derived from an EMBL/GenBank/DDBJ whole genome shotgun (WGS) entry which is preliminary data.</text>
</comment>
<feature type="transmembrane region" description="Helical" evidence="10">
    <location>
        <begin position="364"/>
        <end position="386"/>
    </location>
</feature>
<evidence type="ECO:0000256" key="4">
    <source>
        <dbReference type="ARBA" id="ARBA00022475"/>
    </source>
</evidence>
<keyword evidence="7" id="KW-0406">Ion transport</keyword>
<keyword evidence="8 10" id="KW-0472">Membrane</keyword>
<reference evidence="11 12" key="1">
    <citation type="submission" date="2018-05" db="EMBL/GenBank/DDBJ databases">
        <title>Genomic Encyclopedia of Type Strains, Phase IV (KMG-IV): sequencing the most valuable type-strain genomes for metagenomic binning, comparative biology and taxonomic classification.</title>
        <authorList>
            <person name="Goeker M."/>
        </authorList>
    </citation>
    <scope>NUCLEOTIDE SEQUENCE [LARGE SCALE GENOMIC DNA]</scope>
    <source>
        <strain evidence="11 12">DSM 24906</strain>
    </source>
</reference>
<gene>
    <name evidence="11" type="ORF">C7380_12338</name>
</gene>
<protein>
    <recommendedName>
        <fullName evidence="9">Multidrug-efflux transporter</fullName>
    </recommendedName>
</protein>
<keyword evidence="2" id="KW-0813">Transport</keyword>
<proteinExistence type="predicted"/>
<dbReference type="EMBL" id="QGGI01000023">
    <property type="protein sequence ID" value="PWJ87555.1"/>
    <property type="molecule type" value="Genomic_DNA"/>
</dbReference>
<dbReference type="GO" id="GO:0015297">
    <property type="term" value="F:antiporter activity"/>
    <property type="evidence" value="ECO:0007669"/>
    <property type="project" value="UniProtKB-KW"/>
</dbReference>
<comment type="subcellular location">
    <subcellularLocation>
        <location evidence="1">Cell membrane</location>
        <topology evidence="1">Multi-pass membrane protein</topology>
    </subcellularLocation>
</comment>
<feature type="transmembrane region" description="Helical" evidence="10">
    <location>
        <begin position="144"/>
        <end position="165"/>
    </location>
</feature>
<feature type="transmembrane region" description="Helical" evidence="10">
    <location>
        <begin position="62"/>
        <end position="81"/>
    </location>
</feature>
<dbReference type="PANTHER" id="PTHR43298">
    <property type="entry name" value="MULTIDRUG RESISTANCE PROTEIN NORM-RELATED"/>
    <property type="match status" value="1"/>
</dbReference>
<evidence type="ECO:0000256" key="5">
    <source>
        <dbReference type="ARBA" id="ARBA00022692"/>
    </source>
</evidence>
<keyword evidence="5 10" id="KW-0812">Transmembrane</keyword>
<feature type="transmembrane region" description="Helical" evidence="10">
    <location>
        <begin position="423"/>
        <end position="442"/>
    </location>
</feature>
<dbReference type="PIRSF" id="PIRSF006603">
    <property type="entry name" value="DinF"/>
    <property type="match status" value="1"/>
</dbReference>
<feature type="transmembrane region" description="Helical" evidence="10">
    <location>
        <begin position="325"/>
        <end position="344"/>
    </location>
</feature>
<evidence type="ECO:0000256" key="8">
    <source>
        <dbReference type="ARBA" id="ARBA00023136"/>
    </source>
</evidence>
<feature type="transmembrane region" description="Helical" evidence="10">
    <location>
        <begin position="249"/>
        <end position="271"/>
    </location>
</feature>
<feature type="transmembrane region" description="Helical" evidence="10">
    <location>
        <begin position="24"/>
        <end position="42"/>
    </location>
</feature>
<evidence type="ECO:0000256" key="6">
    <source>
        <dbReference type="ARBA" id="ARBA00022989"/>
    </source>
</evidence>
<sequence length="459" mass="51374">MGVITIIQQRNQKINIFEGSIKSVLFKLAWPIILTNILQTIYNITDAFFLGKLGKIEFSVPTITWPIIFIFISLASGFSHAGSSMVSQYTGMKDKTMAEKSAANTIVTIVVLSIVIMFIVLLFSPNIISIMKVSQEVFDLSVQYMNIIVLAMPFMFLMELSAGIYRGWGNSFIALKFTFLSVIINIILDPIFIFYFDFGVLGAALATFLARSIIACYFMFTLIKGTYGFKIDIKYFKPDFRLIKKVLQIGFPASIGQSITSIGFTIIMGVVSSFGTVVVSAYGVGNRINSMVVMFAIGMELATASMCGQFIGADEPEKAEETVKKAAFITFSIILSISFLLFFFGQYVTRFFINDPEVIEMGKVFFKMVSFSLPFFATMSIFMGALRGTGHTVQSTTVDMIRLWVIRIPLVVFMADIYGFKGIFIAMIISNISAMVLAYLFLKFGNWKIRVVEKYEKID</sequence>
<name>A0AA45HHM8_9BACT</name>
<dbReference type="Proteomes" id="UP000245921">
    <property type="component" value="Unassembled WGS sequence"/>
</dbReference>
<feature type="transmembrane region" description="Helical" evidence="10">
    <location>
        <begin position="177"/>
        <end position="196"/>
    </location>
</feature>
<keyword evidence="12" id="KW-1185">Reference proteome</keyword>
<evidence type="ECO:0000256" key="1">
    <source>
        <dbReference type="ARBA" id="ARBA00004651"/>
    </source>
</evidence>
<organism evidence="11 12">
    <name type="scientific">Oceanotoga teriensis</name>
    <dbReference type="NCBI Taxonomy" id="515440"/>
    <lineage>
        <taxon>Bacteria</taxon>
        <taxon>Thermotogati</taxon>
        <taxon>Thermotogota</taxon>
        <taxon>Thermotogae</taxon>
        <taxon>Petrotogales</taxon>
        <taxon>Petrotogaceae</taxon>
        <taxon>Oceanotoga</taxon>
    </lineage>
</organism>